<dbReference type="HOGENOM" id="CLU_2508930_0_0_5"/>
<protein>
    <submittedName>
        <fullName evidence="1">Protein of unassigned function</fullName>
    </submittedName>
</protein>
<dbReference type="GeneID" id="96603751"/>
<reference evidence="1 2" key="1">
    <citation type="journal article" date="2014" name="PLoS ONE">
        <title>Genome Information of Methylobacterium oryzae, a Plant-Probiotic Methylotroph in the Phyllosphere.</title>
        <authorList>
            <person name="Kwak M.J."/>
            <person name="Jeong H."/>
            <person name="Madhaiyan M."/>
            <person name="Lee Y."/>
            <person name="Sa T.M."/>
            <person name="Oh T.K."/>
            <person name="Kim J.F."/>
        </authorList>
    </citation>
    <scope>NUCLEOTIDE SEQUENCE [LARGE SCALE GENOMIC DNA]</scope>
    <source>
        <strain evidence="1 2">CBMB20</strain>
    </source>
</reference>
<proteinExistence type="predicted"/>
<evidence type="ECO:0000313" key="1">
    <source>
        <dbReference type="EMBL" id="AIQ88809.1"/>
    </source>
</evidence>
<gene>
    <name evidence="1" type="ORF">MOC_1054</name>
</gene>
<dbReference type="KEGG" id="mor:MOC_1054"/>
<sequence>MQTYTLAIADGVLFACLPDEADITAAITDATATNYGFGLSLDIVRGATLTNAAGPEDEVVWQEGPDSELLDAQGRRYRYAVRRPC</sequence>
<name>A0A089Q2I5_9HYPH</name>
<dbReference type="RefSeq" id="WP_043352044.1">
    <property type="nucleotide sequence ID" value="NZ_CP003811.1"/>
</dbReference>
<dbReference type="STRING" id="693986.MOC_1054"/>
<dbReference type="eggNOG" id="ENOG5030ZS2">
    <property type="taxonomic scope" value="Bacteria"/>
</dbReference>
<organism evidence="1 2">
    <name type="scientific">Methylobacterium oryzae CBMB20</name>
    <dbReference type="NCBI Taxonomy" id="693986"/>
    <lineage>
        <taxon>Bacteria</taxon>
        <taxon>Pseudomonadati</taxon>
        <taxon>Pseudomonadota</taxon>
        <taxon>Alphaproteobacteria</taxon>
        <taxon>Hyphomicrobiales</taxon>
        <taxon>Methylobacteriaceae</taxon>
        <taxon>Methylobacterium</taxon>
    </lineage>
</organism>
<dbReference type="EMBL" id="CP003811">
    <property type="protein sequence ID" value="AIQ88809.1"/>
    <property type="molecule type" value="Genomic_DNA"/>
</dbReference>
<accession>A0A089Q2I5</accession>
<dbReference type="Proteomes" id="UP000029492">
    <property type="component" value="Chromosome"/>
</dbReference>
<evidence type="ECO:0000313" key="2">
    <source>
        <dbReference type="Proteomes" id="UP000029492"/>
    </source>
</evidence>
<dbReference type="AlphaFoldDB" id="A0A089Q2I5"/>
<keyword evidence="2" id="KW-1185">Reference proteome</keyword>